<evidence type="ECO:0000256" key="1">
    <source>
        <dbReference type="ARBA" id="ARBA00006227"/>
    </source>
</evidence>
<dbReference type="AlphaFoldDB" id="A0A1G1XW98"/>
<dbReference type="PANTHER" id="PTHR11545:SF2">
    <property type="entry name" value="LARGE RIBOSOMAL SUBUNIT PROTEIN UL13M"/>
    <property type="match status" value="1"/>
</dbReference>
<dbReference type="InterPro" id="IPR036899">
    <property type="entry name" value="Ribosomal_uL13_sf"/>
</dbReference>
<accession>A0A1G1XW98</accession>
<dbReference type="SUPFAM" id="SSF52161">
    <property type="entry name" value="Ribosomal protein L13"/>
    <property type="match status" value="1"/>
</dbReference>
<dbReference type="Proteomes" id="UP000176241">
    <property type="component" value="Unassembled WGS sequence"/>
</dbReference>
<dbReference type="PANTHER" id="PTHR11545">
    <property type="entry name" value="RIBOSOMAL PROTEIN L13"/>
    <property type="match status" value="1"/>
</dbReference>
<dbReference type="EMBL" id="MHIC01000029">
    <property type="protein sequence ID" value="OGY44349.1"/>
    <property type="molecule type" value="Genomic_DNA"/>
</dbReference>
<comment type="function">
    <text evidence="4">This protein is one of the early assembly proteins of the 50S ribosomal subunit, although it is not seen to bind rRNA by itself. It is important during the early stages of 50S assembly.</text>
</comment>
<evidence type="ECO:0000256" key="3">
    <source>
        <dbReference type="ARBA" id="ARBA00023274"/>
    </source>
</evidence>
<protein>
    <recommendedName>
        <fullName evidence="4">Large ribosomal subunit protein uL13</fullName>
    </recommendedName>
</protein>
<proteinExistence type="inferred from homology"/>
<evidence type="ECO:0000256" key="2">
    <source>
        <dbReference type="ARBA" id="ARBA00022980"/>
    </source>
</evidence>
<dbReference type="STRING" id="1797533.A2731_00060"/>
<dbReference type="GO" id="GO:0003729">
    <property type="term" value="F:mRNA binding"/>
    <property type="evidence" value="ECO:0007669"/>
    <property type="project" value="TreeGrafter"/>
</dbReference>
<dbReference type="InterPro" id="IPR005823">
    <property type="entry name" value="Ribosomal_uL13_bac-type"/>
</dbReference>
<gene>
    <name evidence="4" type="primary">rplM</name>
    <name evidence="5" type="ORF">A2731_00060</name>
</gene>
<name>A0A1G1XW98_9BACT</name>
<sequence length="130" mass="14756">MNKKITKKKISKPVVVRKNHQIDATDKILGRLASEIAIILRGKNKVSFQPNIDGGDGVIVKNVSKLKITGRKLEQKKYFHHSNYPGGLKTKGLGELFSKDPTEVLKRAVWNMLPKNKLRNKMIKRLKISN</sequence>
<dbReference type="GO" id="GO:1990904">
    <property type="term" value="C:ribonucleoprotein complex"/>
    <property type="evidence" value="ECO:0007669"/>
    <property type="project" value="UniProtKB-KW"/>
</dbReference>
<dbReference type="NCBIfam" id="TIGR01066">
    <property type="entry name" value="rplM_bact"/>
    <property type="match status" value="1"/>
</dbReference>
<dbReference type="HAMAP" id="MF_01366">
    <property type="entry name" value="Ribosomal_uL13"/>
    <property type="match status" value="1"/>
</dbReference>
<evidence type="ECO:0000256" key="4">
    <source>
        <dbReference type="HAMAP-Rule" id="MF_01366"/>
    </source>
</evidence>
<dbReference type="GO" id="GO:0006412">
    <property type="term" value="P:translation"/>
    <property type="evidence" value="ECO:0007669"/>
    <property type="project" value="UniProtKB-UniRule"/>
</dbReference>
<comment type="subunit">
    <text evidence="4">Part of the 50S ribosomal subunit.</text>
</comment>
<evidence type="ECO:0000313" key="5">
    <source>
        <dbReference type="EMBL" id="OGY44349.1"/>
    </source>
</evidence>
<dbReference type="GO" id="GO:0017148">
    <property type="term" value="P:negative regulation of translation"/>
    <property type="evidence" value="ECO:0007669"/>
    <property type="project" value="TreeGrafter"/>
</dbReference>
<dbReference type="InterPro" id="IPR005822">
    <property type="entry name" value="Ribosomal_uL13"/>
</dbReference>
<evidence type="ECO:0000313" key="6">
    <source>
        <dbReference type="Proteomes" id="UP000176241"/>
    </source>
</evidence>
<dbReference type="PIRSF" id="PIRSF002181">
    <property type="entry name" value="Ribosomal_L13"/>
    <property type="match status" value="1"/>
</dbReference>
<keyword evidence="3 4" id="KW-0687">Ribonucleoprotein</keyword>
<comment type="caution">
    <text evidence="5">The sequence shown here is derived from an EMBL/GenBank/DDBJ whole genome shotgun (WGS) entry which is preliminary data.</text>
</comment>
<dbReference type="Gene3D" id="3.90.1180.10">
    <property type="entry name" value="Ribosomal protein L13"/>
    <property type="match status" value="1"/>
</dbReference>
<comment type="similarity">
    <text evidence="1 4">Belongs to the universal ribosomal protein uL13 family.</text>
</comment>
<reference evidence="5 6" key="1">
    <citation type="journal article" date="2016" name="Nat. Commun.">
        <title>Thousands of microbial genomes shed light on interconnected biogeochemical processes in an aquifer system.</title>
        <authorList>
            <person name="Anantharaman K."/>
            <person name="Brown C.T."/>
            <person name="Hug L.A."/>
            <person name="Sharon I."/>
            <person name="Castelle C.J."/>
            <person name="Probst A.J."/>
            <person name="Thomas B.C."/>
            <person name="Singh A."/>
            <person name="Wilkins M.J."/>
            <person name="Karaoz U."/>
            <person name="Brodie E.L."/>
            <person name="Williams K.H."/>
            <person name="Hubbard S.S."/>
            <person name="Banfield J.F."/>
        </authorList>
    </citation>
    <scope>NUCLEOTIDE SEQUENCE [LARGE SCALE GENOMIC DNA]</scope>
</reference>
<dbReference type="Pfam" id="PF00572">
    <property type="entry name" value="Ribosomal_L13"/>
    <property type="match status" value="1"/>
</dbReference>
<dbReference type="CDD" id="cd00392">
    <property type="entry name" value="Ribosomal_L13"/>
    <property type="match status" value="1"/>
</dbReference>
<dbReference type="GO" id="GO:0005840">
    <property type="term" value="C:ribosome"/>
    <property type="evidence" value="ECO:0007669"/>
    <property type="project" value="UniProtKB-KW"/>
</dbReference>
<keyword evidence="2 4" id="KW-0689">Ribosomal protein</keyword>
<organism evidence="5 6">
    <name type="scientific">Candidatus Buchananbacteria bacterium RIFCSPHIGHO2_01_FULL_39_8</name>
    <dbReference type="NCBI Taxonomy" id="1797533"/>
    <lineage>
        <taxon>Bacteria</taxon>
        <taxon>Candidatus Buchananiibacteriota</taxon>
    </lineage>
</organism>
<dbReference type="GO" id="GO:0003735">
    <property type="term" value="F:structural constituent of ribosome"/>
    <property type="evidence" value="ECO:0007669"/>
    <property type="project" value="InterPro"/>
</dbReference>